<evidence type="ECO:0008006" key="3">
    <source>
        <dbReference type="Google" id="ProtNLM"/>
    </source>
</evidence>
<organism evidence="1 2">
    <name type="scientific">Cryptotermes secundus</name>
    <dbReference type="NCBI Taxonomy" id="105785"/>
    <lineage>
        <taxon>Eukaryota</taxon>
        <taxon>Metazoa</taxon>
        <taxon>Ecdysozoa</taxon>
        <taxon>Arthropoda</taxon>
        <taxon>Hexapoda</taxon>
        <taxon>Insecta</taxon>
        <taxon>Pterygota</taxon>
        <taxon>Neoptera</taxon>
        <taxon>Polyneoptera</taxon>
        <taxon>Dictyoptera</taxon>
        <taxon>Blattodea</taxon>
        <taxon>Blattoidea</taxon>
        <taxon>Termitoidae</taxon>
        <taxon>Kalotermitidae</taxon>
        <taxon>Cryptotermitinae</taxon>
        <taxon>Cryptotermes</taxon>
    </lineage>
</organism>
<dbReference type="STRING" id="105785.A0A2J7PE77"/>
<dbReference type="GO" id="GO:0005737">
    <property type="term" value="C:cytoplasm"/>
    <property type="evidence" value="ECO:0007669"/>
    <property type="project" value="InterPro"/>
</dbReference>
<proteinExistence type="predicted"/>
<dbReference type="EMBL" id="NEVH01026107">
    <property type="protein sequence ID" value="PNF14646.1"/>
    <property type="molecule type" value="Genomic_DNA"/>
</dbReference>
<dbReference type="Pfam" id="PF12372">
    <property type="entry name" value="Htt_N-HEAT"/>
    <property type="match status" value="1"/>
</dbReference>
<evidence type="ECO:0000313" key="2">
    <source>
        <dbReference type="Proteomes" id="UP000235965"/>
    </source>
</evidence>
<dbReference type="InterPro" id="IPR028426">
    <property type="entry name" value="Huntingtin_fam"/>
</dbReference>
<evidence type="ECO:0000313" key="1">
    <source>
        <dbReference type="EMBL" id="PNF14643.1"/>
    </source>
</evidence>
<dbReference type="OrthoDB" id="10065698at2759"/>
<dbReference type="Pfam" id="PF20925">
    <property type="entry name" value="Htt_bridge"/>
    <property type="match status" value="1"/>
</dbReference>
<dbReference type="InterPro" id="IPR000091">
    <property type="entry name" value="Huntingtin"/>
</dbReference>
<dbReference type="GO" id="GO:0005634">
    <property type="term" value="C:nucleus"/>
    <property type="evidence" value="ECO:0007669"/>
    <property type="project" value="InterPro"/>
</dbReference>
<keyword evidence="2" id="KW-1185">Reference proteome</keyword>
<dbReference type="InterPro" id="IPR024613">
    <property type="entry name" value="Huntingtin_N_HEAT_rpt-2"/>
</dbReference>
<reference evidence="1 2" key="1">
    <citation type="submission" date="2017-12" db="EMBL/GenBank/DDBJ databases">
        <title>Hemimetabolous genomes reveal molecular basis of termite eusociality.</title>
        <authorList>
            <person name="Harrison M.C."/>
            <person name="Jongepier E."/>
            <person name="Robertson H.M."/>
            <person name="Arning N."/>
            <person name="Bitard-Feildel T."/>
            <person name="Chao H."/>
            <person name="Childers C.P."/>
            <person name="Dinh H."/>
            <person name="Doddapaneni H."/>
            <person name="Dugan S."/>
            <person name="Gowin J."/>
            <person name="Greiner C."/>
            <person name="Han Y."/>
            <person name="Hu H."/>
            <person name="Hughes D.S.T."/>
            <person name="Huylmans A.-K."/>
            <person name="Kemena C."/>
            <person name="Kremer L.P.M."/>
            <person name="Lee S.L."/>
            <person name="Lopez-Ezquerra A."/>
            <person name="Mallet L."/>
            <person name="Monroy-Kuhn J.M."/>
            <person name="Moser A."/>
            <person name="Murali S.C."/>
            <person name="Muzny D.M."/>
            <person name="Otani S."/>
            <person name="Piulachs M.-D."/>
            <person name="Poelchau M."/>
            <person name="Qu J."/>
            <person name="Schaub F."/>
            <person name="Wada-Katsumata A."/>
            <person name="Worley K.C."/>
            <person name="Xie Q."/>
            <person name="Ylla G."/>
            <person name="Poulsen M."/>
            <person name="Gibbs R.A."/>
            <person name="Schal C."/>
            <person name="Richards S."/>
            <person name="Belles X."/>
            <person name="Korb J."/>
            <person name="Bornberg-Bauer E."/>
        </authorList>
    </citation>
    <scope>NUCLEOTIDE SEQUENCE [LARGE SCALE GENOMIC DNA]</scope>
    <source>
        <tissue evidence="1">Whole body</tissue>
    </source>
</reference>
<comment type="caution">
    <text evidence="1">The sequence shown here is derived from an EMBL/GenBank/DDBJ whole genome shotgun (WGS) entry which is preliminary data.</text>
</comment>
<dbReference type="AlphaFoldDB" id="A0A2J7PE77"/>
<dbReference type="Proteomes" id="UP000235965">
    <property type="component" value="Unassembled WGS sequence"/>
</dbReference>
<dbReference type="PANTHER" id="PTHR10170:SF10">
    <property type="entry name" value="HUNTINGTIN"/>
    <property type="match status" value="1"/>
</dbReference>
<dbReference type="InterPro" id="IPR048412">
    <property type="entry name" value="Htt_bridge"/>
</dbReference>
<gene>
    <name evidence="1" type="ORF">B7P43_G11847</name>
</gene>
<dbReference type="PRINTS" id="PR00375">
    <property type="entry name" value="HUNTINGTIN"/>
</dbReference>
<protein>
    <recommendedName>
        <fullName evidence="3">Huntingtin</fullName>
    </recommendedName>
</protein>
<sequence>MWMNCLRRKADRKGSSFKVFSRGADKSSLASYIRLFEPMVIKALKQYTVTSDVQLQCRVLLLLSQLVQLRVNYCLLDSDQIFLGFVLKQFEFIEEGQIPHAEELIPRIFYFLVHLSYEKHHSKCIIGVPKVIQLCDGLMASGQSPVTHCIPALVPVVEDVFLVRGTSSASSFDLKELETQREVLVSMLLRLVEYHQVLELLSVVLNESHDSEERWRRWSRQVVDTLLPLLAQGRVRLESRAAQHSLQRVLTSVAPCVLRPVDSLLRTLFSEVSLVHSTTVAMERWLGMVLAILLLLISQGKEEVVLARLEELDLCLPFTSSLERHDPLNVAATMPKCKQQPPEQIMARFLMQVLGLVSNHIHCSVYSPLAGEESLYLQEQFSHFLLYCIYMFESGSYCRVATAVMQMVQQGKEMGRDPNSCLPIDDINSLFLELAPKCPMLMFKWCYLLTLVNFSDQTFWAQILRTQPHDLILEQGPVQAESCGPSPCINLEVVRKLGTILYCDYVCENMNDAKQLTWLLVNHIQEVVSLSSELPRTGTYCCCT</sequence>
<dbReference type="EMBL" id="NEVH01026107">
    <property type="protein sequence ID" value="PNF14643.1"/>
    <property type="molecule type" value="Genomic_DNA"/>
</dbReference>
<accession>A0A2J7PE77</accession>
<dbReference type="InParanoid" id="A0A2J7PE77"/>
<dbReference type="PANTHER" id="PTHR10170">
    <property type="entry name" value="HUNTINGTON DISEASE PROTEIN"/>
    <property type="match status" value="1"/>
</dbReference>
<name>A0A2J7PE77_9NEOP</name>